<comment type="caution">
    <text evidence="1">The sequence shown here is derived from an EMBL/GenBank/DDBJ whole genome shotgun (WGS) entry which is preliminary data.</text>
</comment>
<gene>
    <name evidence="1" type="ORF">BV22DRAFT_970974</name>
</gene>
<evidence type="ECO:0000313" key="2">
    <source>
        <dbReference type="Proteomes" id="UP000790709"/>
    </source>
</evidence>
<proteinExistence type="predicted"/>
<protein>
    <submittedName>
        <fullName evidence="1">Uncharacterized protein</fullName>
    </submittedName>
</protein>
<accession>A0ACB8BBC2</accession>
<name>A0ACB8BBC2_9AGAM</name>
<dbReference type="EMBL" id="MU266468">
    <property type="protein sequence ID" value="KAH7922919.1"/>
    <property type="molecule type" value="Genomic_DNA"/>
</dbReference>
<reference evidence="1" key="1">
    <citation type="journal article" date="2021" name="New Phytol.">
        <title>Evolutionary innovations through gain and loss of genes in the ectomycorrhizal Boletales.</title>
        <authorList>
            <person name="Wu G."/>
            <person name="Miyauchi S."/>
            <person name="Morin E."/>
            <person name="Kuo A."/>
            <person name="Drula E."/>
            <person name="Varga T."/>
            <person name="Kohler A."/>
            <person name="Feng B."/>
            <person name="Cao Y."/>
            <person name="Lipzen A."/>
            <person name="Daum C."/>
            <person name="Hundley H."/>
            <person name="Pangilinan J."/>
            <person name="Johnson J."/>
            <person name="Barry K."/>
            <person name="LaButti K."/>
            <person name="Ng V."/>
            <person name="Ahrendt S."/>
            <person name="Min B."/>
            <person name="Choi I.G."/>
            <person name="Park H."/>
            <person name="Plett J.M."/>
            <person name="Magnuson J."/>
            <person name="Spatafora J.W."/>
            <person name="Nagy L.G."/>
            <person name="Henrissat B."/>
            <person name="Grigoriev I.V."/>
            <person name="Yang Z.L."/>
            <person name="Xu J."/>
            <person name="Martin F.M."/>
        </authorList>
    </citation>
    <scope>NUCLEOTIDE SEQUENCE</scope>
    <source>
        <strain evidence="1">KUC20120723A-06</strain>
    </source>
</reference>
<feature type="non-terminal residue" evidence="1">
    <location>
        <position position="114"/>
    </location>
</feature>
<evidence type="ECO:0000313" key="1">
    <source>
        <dbReference type="EMBL" id="KAH7922919.1"/>
    </source>
</evidence>
<organism evidence="1 2">
    <name type="scientific">Leucogyrophana mollusca</name>
    <dbReference type="NCBI Taxonomy" id="85980"/>
    <lineage>
        <taxon>Eukaryota</taxon>
        <taxon>Fungi</taxon>
        <taxon>Dikarya</taxon>
        <taxon>Basidiomycota</taxon>
        <taxon>Agaricomycotina</taxon>
        <taxon>Agaricomycetes</taxon>
        <taxon>Agaricomycetidae</taxon>
        <taxon>Boletales</taxon>
        <taxon>Boletales incertae sedis</taxon>
        <taxon>Leucogyrophana</taxon>
    </lineage>
</organism>
<feature type="non-terminal residue" evidence="1">
    <location>
        <position position="1"/>
    </location>
</feature>
<sequence length="114" mass="12902">WPKAMPMHRPPLDARLQAYFYKMQRAASRTCHPSVISQEARLIIHSLTMGGEPRLKEVAQGLFNAGVSQIEHSRTVALLIHDVLIELQWSEYGGMAELRSHLEMFATTALSTSW</sequence>
<dbReference type="Proteomes" id="UP000790709">
    <property type="component" value="Unassembled WGS sequence"/>
</dbReference>
<keyword evidence="2" id="KW-1185">Reference proteome</keyword>